<sequence length="76" mass="9011">MNSEEFEVWGAYSFGYDEQSGLIFFYEPMKYYDVSIVQLEDSDLINQSLADLDFRNLQLTRYANEEFCESILFKGH</sequence>
<evidence type="ECO:0000313" key="1">
    <source>
        <dbReference type="EMBL" id="EEF67734.1"/>
    </source>
</evidence>
<reference evidence="1 2" key="2">
    <citation type="submission" date="2009-02" db="EMBL/GenBank/DDBJ databases">
        <title>Draft genome sequence of Holdemania filiformis DSM 12042.</title>
        <authorList>
            <person name="Sudarsanam P."/>
            <person name="Ley R."/>
            <person name="Guruge J."/>
            <person name="Turnbaugh P.J."/>
            <person name="Mahowald M."/>
            <person name="Liep D."/>
            <person name="Gordon J."/>
        </authorList>
    </citation>
    <scope>NUCLEOTIDE SEQUENCE [LARGE SCALE GENOMIC DNA]</scope>
    <source>
        <strain evidence="1 2">DSM 12042</strain>
    </source>
</reference>
<dbReference type="AlphaFoldDB" id="B9Y8G0"/>
<accession>B9Y8G0</accession>
<gene>
    <name evidence="1" type="ORF">HOLDEFILI_02107</name>
</gene>
<evidence type="ECO:0000313" key="2">
    <source>
        <dbReference type="Proteomes" id="UP000005950"/>
    </source>
</evidence>
<dbReference type="Proteomes" id="UP000005950">
    <property type="component" value="Unassembled WGS sequence"/>
</dbReference>
<organism evidence="1 2">
    <name type="scientific">Holdemania filiformis DSM 12042</name>
    <dbReference type="NCBI Taxonomy" id="545696"/>
    <lineage>
        <taxon>Bacteria</taxon>
        <taxon>Bacillati</taxon>
        <taxon>Bacillota</taxon>
        <taxon>Erysipelotrichia</taxon>
        <taxon>Erysipelotrichales</taxon>
        <taxon>Erysipelotrichaceae</taxon>
        <taxon>Holdemania</taxon>
    </lineage>
</organism>
<dbReference type="EMBL" id="ACCF01000123">
    <property type="protein sequence ID" value="EEF67734.1"/>
    <property type="molecule type" value="Genomic_DNA"/>
</dbReference>
<proteinExistence type="predicted"/>
<dbReference type="HOGENOM" id="CLU_2649519_0_0_9"/>
<name>B9Y8G0_9FIRM</name>
<reference evidence="1 2" key="1">
    <citation type="submission" date="2008-12" db="EMBL/GenBank/DDBJ databases">
        <authorList>
            <person name="Fulton L."/>
            <person name="Clifton S."/>
            <person name="Fulton B."/>
            <person name="Xu J."/>
            <person name="Minx P."/>
            <person name="Pepin K.H."/>
            <person name="Johnson M."/>
            <person name="Bhonagiri V."/>
            <person name="Nash W.E."/>
            <person name="Mardis E.R."/>
            <person name="Wilson R.K."/>
        </authorList>
    </citation>
    <scope>NUCLEOTIDE SEQUENCE [LARGE SCALE GENOMIC DNA]</scope>
    <source>
        <strain evidence="1 2">DSM 12042</strain>
    </source>
</reference>
<comment type="caution">
    <text evidence="1">The sequence shown here is derived from an EMBL/GenBank/DDBJ whole genome shotgun (WGS) entry which is preliminary data.</text>
</comment>
<dbReference type="STRING" id="545696.HOLDEFILI_02107"/>
<protein>
    <submittedName>
        <fullName evidence="1">Uncharacterized protein</fullName>
    </submittedName>
</protein>